<dbReference type="Pfam" id="PF03466">
    <property type="entry name" value="LysR_substrate"/>
    <property type="match status" value="1"/>
</dbReference>
<dbReference type="InterPro" id="IPR005119">
    <property type="entry name" value="LysR_subst-bd"/>
</dbReference>
<comment type="similarity">
    <text evidence="1">Belongs to the LysR transcriptional regulatory family.</text>
</comment>
<dbReference type="PANTHER" id="PTHR30346">
    <property type="entry name" value="TRANSCRIPTIONAL DUAL REGULATOR HCAR-RELATED"/>
    <property type="match status" value="1"/>
</dbReference>
<keyword evidence="4" id="KW-0804">Transcription</keyword>
<evidence type="ECO:0000256" key="2">
    <source>
        <dbReference type="ARBA" id="ARBA00023015"/>
    </source>
</evidence>
<dbReference type="InterPro" id="IPR036390">
    <property type="entry name" value="WH_DNA-bd_sf"/>
</dbReference>
<protein>
    <submittedName>
        <fullName evidence="6">LysR family transcriptional regulator</fullName>
    </submittedName>
</protein>
<evidence type="ECO:0000313" key="6">
    <source>
        <dbReference type="EMBL" id="MFC3205482.1"/>
    </source>
</evidence>
<dbReference type="SUPFAM" id="SSF53850">
    <property type="entry name" value="Periplasmic binding protein-like II"/>
    <property type="match status" value="1"/>
</dbReference>
<feature type="domain" description="HTH lysR-type" evidence="5">
    <location>
        <begin position="3"/>
        <end position="60"/>
    </location>
</feature>
<evidence type="ECO:0000259" key="5">
    <source>
        <dbReference type="PROSITE" id="PS50931"/>
    </source>
</evidence>
<dbReference type="InterPro" id="IPR000847">
    <property type="entry name" value="LysR_HTH_N"/>
</dbReference>
<dbReference type="EMBL" id="JBHRTK010000004">
    <property type="protein sequence ID" value="MFC3205482.1"/>
    <property type="molecule type" value="Genomic_DNA"/>
</dbReference>
<dbReference type="RefSeq" id="WP_378218984.1">
    <property type="nucleotide sequence ID" value="NZ_JBHRTK010000004.1"/>
</dbReference>
<comment type="caution">
    <text evidence="6">The sequence shown here is derived from an EMBL/GenBank/DDBJ whole genome shotgun (WGS) entry which is preliminary data.</text>
</comment>
<keyword evidence="2" id="KW-0805">Transcription regulation</keyword>
<dbReference type="SUPFAM" id="SSF46785">
    <property type="entry name" value="Winged helix' DNA-binding domain"/>
    <property type="match status" value="1"/>
</dbReference>
<dbReference type="PROSITE" id="PS50931">
    <property type="entry name" value="HTH_LYSR"/>
    <property type="match status" value="1"/>
</dbReference>
<dbReference type="InterPro" id="IPR036388">
    <property type="entry name" value="WH-like_DNA-bd_sf"/>
</dbReference>
<gene>
    <name evidence="6" type="ORF">ACFOHJ_04600</name>
</gene>
<evidence type="ECO:0000256" key="1">
    <source>
        <dbReference type="ARBA" id="ARBA00009437"/>
    </source>
</evidence>
<evidence type="ECO:0000313" key="7">
    <source>
        <dbReference type="Proteomes" id="UP001595583"/>
    </source>
</evidence>
<organism evidence="6 7">
    <name type="scientific">Aquamicrobium soli</name>
    <dbReference type="NCBI Taxonomy" id="1811518"/>
    <lineage>
        <taxon>Bacteria</taxon>
        <taxon>Pseudomonadati</taxon>
        <taxon>Pseudomonadota</taxon>
        <taxon>Alphaproteobacteria</taxon>
        <taxon>Hyphomicrobiales</taxon>
        <taxon>Phyllobacteriaceae</taxon>
        <taxon>Aquamicrobium</taxon>
    </lineage>
</organism>
<evidence type="ECO:0000256" key="3">
    <source>
        <dbReference type="ARBA" id="ARBA00023125"/>
    </source>
</evidence>
<evidence type="ECO:0000256" key="4">
    <source>
        <dbReference type="ARBA" id="ARBA00023163"/>
    </source>
</evidence>
<dbReference type="Pfam" id="PF00126">
    <property type="entry name" value="HTH_1"/>
    <property type="match status" value="1"/>
</dbReference>
<keyword evidence="7" id="KW-1185">Reference proteome</keyword>
<dbReference type="Gene3D" id="1.10.10.10">
    <property type="entry name" value="Winged helix-like DNA-binding domain superfamily/Winged helix DNA-binding domain"/>
    <property type="match status" value="1"/>
</dbReference>
<sequence>MNINLRHIRALQAISREGTFAAAASVLGIVPSALTEVVRQLEASIGAPLFDRAMRPPAITPLGKAFLEESEPLLEGMDRAITRLRQNAGLEQGTLFIGASPSAISELIAPVLATFLEGNPGTRCVLHDDIAESLAELVSTGRLDLAVAGRALRSPDLHQREIMRDPFGLACLAMHPIATQGAVNLADIRVDDLIGLDSSTGTQQLLMRCSEIPEAFHGGRLSAHSTIAQLCMIRAGLGMALLPRNAVALFRDPAIAFVEIADLDLWRTLYLLEPARRTVSGPARAFIALLEERVGLEN</sequence>
<name>A0ABV7KDK1_9HYPH</name>
<accession>A0ABV7KDK1</accession>
<proteinExistence type="inferred from homology"/>
<dbReference type="PANTHER" id="PTHR30346:SF29">
    <property type="entry name" value="LYSR SUBSTRATE-BINDING"/>
    <property type="match status" value="1"/>
</dbReference>
<dbReference type="Proteomes" id="UP001595583">
    <property type="component" value="Unassembled WGS sequence"/>
</dbReference>
<reference evidence="7" key="1">
    <citation type="journal article" date="2019" name="Int. J. Syst. Evol. Microbiol.">
        <title>The Global Catalogue of Microorganisms (GCM) 10K type strain sequencing project: providing services to taxonomists for standard genome sequencing and annotation.</title>
        <authorList>
            <consortium name="The Broad Institute Genomics Platform"/>
            <consortium name="The Broad Institute Genome Sequencing Center for Infectious Disease"/>
            <person name="Wu L."/>
            <person name="Ma J."/>
        </authorList>
    </citation>
    <scope>NUCLEOTIDE SEQUENCE [LARGE SCALE GENOMIC DNA]</scope>
    <source>
        <strain evidence="7">KCTC 52165</strain>
    </source>
</reference>
<dbReference type="Gene3D" id="3.40.190.290">
    <property type="match status" value="1"/>
</dbReference>
<keyword evidence="3" id="KW-0238">DNA-binding</keyword>